<dbReference type="OrthoDB" id="8047285at2759"/>
<evidence type="ECO:0008006" key="4">
    <source>
        <dbReference type="Google" id="ProtNLM"/>
    </source>
</evidence>
<organism evidence="2 3">
    <name type="scientific">Trichogramma brassicae</name>
    <dbReference type="NCBI Taxonomy" id="86971"/>
    <lineage>
        <taxon>Eukaryota</taxon>
        <taxon>Metazoa</taxon>
        <taxon>Ecdysozoa</taxon>
        <taxon>Arthropoda</taxon>
        <taxon>Hexapoda</taxon>
        <taxon>Insecta</taxon>
        <taxon>Pterygota</taxon>
        <taxon>Neoptera</taxon>
        <taxon>Endopterygota</taxon>
        <taxon>Hymenoptera</taxon>
        <taxon>Apocrita</taxon>
        <taxon>Proctotrupomorpha</taxon>
        <taxon>Chalcidoidea</taxon>
        <taxon>Trichogrammatidae</taxon>
        <taxon>Trichogramma</taxon>
    </lineage>
</organism>
<sequence>MLDRQDRAGPVNTPRTAPVPGESTSTARSEYRSNQRSNTTPSRSSSPRLTRWMLAIQDYDLHMTYVRGKDNGLADALSRLPGHRPDDGHELSIASIAIRAPSHRIVMRLKNIITEQKKDEKCVLIADRLRSGLEPSKSQLRRLRKKATRNRHRMKKKDRVEMLKKLYHGQKSHSGPIARARRALEKEQGHRVEEPVSHVETSRAVTEAQIRARRRLKSHGRGTPPRTAAKSRHKKGVHQAMDRPFIWHLGS</sequence>
<name>A0A6H5J3J3_9HYME</name>
<feature type="compositionally biased region" description="Low complexity" evidence="1">
    <location>
        <begin position="32"/>
        <end position="47"/>
    </location>
</feature>
<evidence type="ECO:0000256" key="1">
    <source>
        <dbReference type="SAM" id="MobiDB-lite"/>
    </source>
</evidence>
<keyword evidence="3" id="KW-1185">Reference proteome</keyword>
<proteinExistence type="predicted"/>
<accession>A0A6H5J3J3</accession>
<dbReference type="AlphaFoldDB" id="A0A6H5J3J3"/>
<feature type="region of interest" description="Disordered" evidence="1">
    <location>
        <begin position="1"/>
        <end position="47"/>
    </location>
</feature>
<evidence type="ECO:0000313" key="2">
    <source>
        <dbReference type="EMBL" id="CAB0042970.1"/>
    </source>
</evidence>
<feature type="region of interest" description="Disordered" evidence="1">
    <location>
        <begin position="214"/>
        <end position="251"/>
    </location>
</feature>
<gene>
    <name evidence="2" type="ORF">TBRA_LOCUS14558</name>
</gene>
<dbReference type="EMBL" id="CADCXV010001250">
    <property type="protein sequence ID" value="CAB0042970.1"/>
    <property type="molecule type" value="Genomic_DNA"/>
</dbReference>
<evidence type="ECO:0000313" key="3">
    <source>
        <dbReference type="Proteomes" id="UP000479190"/>
    </source>
</evidence>
<dbReference type="Proteomes" id="UP000479190">
    <property type="component" value="Unassembled WGS sequence"/>
</dbReference>
<reference evidence="2 3" key="1">
    <citation type="submission" date="2020-02" db="EMBL/GenBank/DDBJ databases">
        <authorList>
            <person name="Ferguson B K."/>
        </authorList>
    </citation>
    <scope>NUCLEOTIDE SEQUENCE [LARGE SCALE GENOMIC DNA]</scope>
</reference>
<protein>
    <recommendedName>
        <fullName evidence="4">Reverse transcriptase RNase H-like domain-containing protein</fullName>
    </recommendedName>
</protein>